<name>J6ET72_TRIAS</name>
<organism evidence="12 13">
    <name type="scientific">Trichosporon asahii var. asahii (strain ATCC 90039 / CBS 2479 / JCM 2466 / KCTC 7840 / NBRC 103889/ NCYC 2677 / UAMH 7654)</name>
    <name type="common">Yeast</name>
    <dbReference type="NCBI Taxonomy" id="1186058"/>
    <lineage>
        <taxon>Eukaryota</taxon>
        <taxon>Fungi</taxon>
        <taxon>Dikarya</taxon>
        <taxon>Basidiomycota</taxon>
        <taxon>Agaricomycotina</taxon>
        <taxon>Tremellomycetes</taxon>
        <taxon>Trichosporonales</taxon>
        <taxon>Trichosporonaceae</taxon>
        <taxon>Trichosporon</taxon>
    </lineage>
</organism>
<dbReference type="InterPro" id="IPR007484">
    <property type="entry name" value="Peptidase_M28"/>
</dbReference>
<feature type="signal peptide" evidence="10">
    <location>
        <begin position="1"/>
        <end position="15"/>
    </location>
</feature>
<feature type="chain" id="PRO_5012971884" description="Peptide hydrolase" evidence="10">
    <location>
        <begin position="16"/>
        <end position="370"/>
    </location>
</feature>
<dbReference type="SUPFAM" id="SSF53187">
    <property type="entry name" value="Zn-dependent exopeptidases"/>
    <property type="match status" value="1"/>
</dbReference>
<keyword evidence="5 10" id="KW-0732">Signal</keyword>
<dbReference type="GO" id="GO:0004177">
    <property type="term" value="F:aminopeptidase activity"/>
    <property type="evidence" value="ECO:0007669"/>
    <property type="project" value="UniProtKB-KW"/>
</dbReference>
<dbReference type="HOGENOM" id="CLU_025866_0_0_1"/>
<keyword evidence="3 9" id="KW-0645">Protease</keyword>
<comment type="similarity">
    <text evidence="8">Belongs to the peptidase M28 family. M28E subfamily.</text>
</comment>
<dbReference type="OrthoDB" id="2214at2759"/>
<evidence type="ECO:0000259" key="11">
    <source>
        <dbReference type="Pfam" id="PF04389"/>
    </source>
</evidence>
<evidence type="ECO:0000256" key="8">
    <source>
        <dbReference type="ARBA" id="ARBA00043962"/>
    </source>
</evidence>
<dbReference type="Pfam" id="PF04389">
    <property type="entry name" value="Peptidase_M28"/>
    <property type="match status" value="1"/>
</dbReference>
<keyword evidence="4 9" id="KW-0479">Metal-binding</keyword>
<dbReference type="EMBL" id="ALBS01000229">
    <property type="protein sequence ID" value="EJT47764.1"/>
    <property type="molecule type" value="Genomic_DNA"/>
</dbReference>
<feature type="domain" description="Peptidase M28" evidence="11">
    <location>
        <begin position="163"/>
        <end position="346"/>
    </location>
</feature>
<evidence type="ECO:0000256" key="4">
    <source>
        <dbReference type="ARBA" id="ARBA00022723"/>
    </source>
</evidence>
<dbReference type="RefSeq" id="XP_014178646.1">
    <property type="nucleotide sequence ID" value="XM_014323171.1"/>
</dbReference>
<comment type="caution">
    <text evidence="12">The sequence shown here is derived from an EMBL/GenBank/DDBJ whole genome shotgun (WGS) entry which is preliminary data.</text>
</comment>
<gene>
    <name evidence="12" type="ORF">A1Q1_03339</name>
</gene>
<keyword evidence="6 9" id="KW-0378">Hydrolase</keyword>
<evidence type="ECO:0000256" key="3">
    <source>
        <dbReference type="ARBA" id="ARBA00022670"/>
    </source>
</evidence>
<evidence type="ECO:0000256" key="1">
    <source>
        <dbReference type="ARBA" id="ARBA00001947"/>
    </source>
</evidence>
<keyword evidence="7 9" id="KW-0862">Zinc</keyword>
<evidence type="ECO:0000256" key="2">
    <source>
        <dbReference type="ARBA" id="ARBA00022438"/>
    </source>
</evidence>
<evidence type="ECO:0000313" key="13">
    <source>
        <dbReference type="Proteomes" id="UP000002748"/>
    </source>
</evidence>
<evidence type="ECO:0000256" key="5">
    <source>
        <dbReference type="ARBA" id="ARBA00022729"/>
    </source>
</evidence>
<dbReference type="GeneID" id="25986852"/>
<proteinExistence type="inferred from homology"/>
<dbReference type="GO" id="GO:0006508">
    <property type="term" value="P:proteolysis"/>
    <property type="evidence" value="ECO:0007669"/>
    <property type="project" value="UniProtKB-KW"/>
</dbReference>
<dbReference type="PANTHER" id="PTHR12147:SF56">
    <property type="entry name" value="AMINOPEPTIDASE YDR415C-RELATED"/>
    <property type="match status" value="1"/>
</dbReference>
<evidence type="ECO:0000313" key="12">
    <source>
        <dbReference type="EMBL" id="EJT47764.1"/>
    </source>
</evidence>
<protein>
    <recommendedName>
        <fullName evidence="9">Peptide hydrolase</fullName>
        <ecNumber evidence="9">3.4.-.-</ecNumber>
    </recommendedName>
</protein>
<evidence type="ECO:0000256" key="10">
    <source>
        <dbReference type="SAM" id="SignalP"/>
    </source>
</evidence>
<dbReference type="KEGG" id="tasa:A1Q1_03339"/>
<reference evidence="12 13" key="1">
    <citation type="journal article" date="2012" name="Eukaryot. Cell">
        <title>Draft genome sequence of CBS 2479, the standard type strain of Trichosporon asahii.</title>
        <authorList>
            <person name="Yang R.Y."/>
            <person name="Li H.T."/>
            <person name="Zhu H."/>
            <person name="Zhou G.P."/>
            <person name="Wang M."/>
            <person name="Wang L."/>
        </authorList>
    </citation>
    <scope>NUCLEOTIDE SEQUENCE [LARGE SCALE GENOMIC DNA]</scope>
    <source>
        <strain evidence="13">ATCC 90039 / CBS 2479 / JCM 2466 / KCTC 7840 / NCYC 2677 / UAMH 7654</strain>
    </source>
</reference>
<evidence type="ECO:0000256" key="7">
    <source>
        <dbReference type="ARBA" id="ARBA00022833"/>
    </source>
</evidence>
<dbReference type="Gene3D" id="3.40.630.10">
    <property type="entry name" value="Zn peptidases"/>
    <property type="match status" value="1"/>
</dbReference>
<dbReference type="AlphaFoldDB" id="J6ET72"/>
<accession>J6ET72</accession>
<sequence length="370" mass="40727">MKLTLLTLLPLLVAASPVARDDGKRLAVFGENEEPVLLTEAELYAEKGKGRNYFDVTNNKEDRKAWRGWKAAGGKKAHEQQYPSPGKYKGQVDQLAAKLDEGRARDFLTQFSAYETRYYKSQTGSESQKWLLDQVNKISEGVPHNRKEVSVRSVSHPWGQDSIIATLPGNKNKPRVILGAHLDSVAGRDPYSRSPGADDDGSGTTTLLEAFRVLVENGIKFKNQVEFHWYAGEEAGLLGSQVVAEEYKRQGVDVKAYLNCDMTGYFPPGDEHVGIVRDNVNKNLADFVAASVTTYLGIPARDTNCGYACSDHASWNTSGYPAAFSFETEFGKHSPAIHTSADTIDQPGFSFKHLLNFSKLAIAFALELAA</sequence>
<dbReference type="InterPro" id="IPR045175">
    <property type="entry name" value="M28_fam"/>
</dbReference>
<keyword evidence="2 12" id="KW-0031">Aminopeptidase</keyword>
<dbReference type="Proteomes" id="UP000002748">
    <property type="component" value="Unassembled WGS sequence"/>
</dbReference>
<dbReference type="CDD" id="cd03879">
    <property type="entry name" value="M28_AAP"/>
    <property type="match status" value="1"/>
</dbReference>
<dbReference type="EC" id="3.4.-.-" evidence="9"/>
<comment type="cofactor">
    <cofactor evidence="1">
        <name>Zn(2+)</name>
        <dbReference type="ChEBI" id="CHEBI:29105"/>
    </cofactor>
</comment>
<evidence type="ECO:0000256" key="9">
    <source>
        <dbReference type="RuleBase" id="RU361240"/>
    </source>
</evidence>
<dbReference type="GO" id="GO:0008235">
    <property type="term" value="F:metalloexopeptidase activity"/>
    <property type="evidence" value="ECO:0007669"/>
    <property type="project" value="InterPro"/>
</dbReference>
<evidence type="ECO:0000256" key="6">
    <source>
        <dbReference type="ARBA" id="ARBA00022801"/>
    </source>
</evidence>
<dbReference type="VEuPathDB" id="FungiDB:A1Q1_03339"/>
<dbReference type="PANTHER" id="PTHR12147">
    <property type="entry name" value="METALLOPEPTIDASE M28 FAMILY MEMBER"/>
    <property type="match status" value="1"/>
</dbReference>
<dbReference type="GO" id="GO:0046872">
    <property type="term" value="F:metal ion binding"/>
    <property type="evidence" value="ECO:0007669"/>
    <property type="project" value="UniProtKB-KW"/>
</dbReference>